<protein>
    <submittedName>
        <fullName evidence="2">Uncharacterized protein</fullName>
    </submittedName>
</protein>
<evidence type="ECO:0000313" key="2">
    <source>
        <dbReference type="EMBL" id="MBW4543156.1"/>
    </source>
</evidence>
<feature type="transmembrane region" description="Helical" evidence="1">
    <location>
        <begin position="24"/>
        <end position="42"/>
    </location>
</feature>
<gene>
    <name evidence="2" type="ORF">KME25_01715</name>
</gene>
<reference evidence="2" key="2">
    <citation type="journal article" date="2022" name="Microbiol. Resour. Announc.">
        <title>Metagenome Sequencing to Explore Phylogenomics of Terrestrial Cyanobacteria.</title>
        <authorList>
            <person name="Ward R.D."/>
            <person name="Stajich J.E."/>
            <person name="Johansen J.R."/>
            <person name="Huntemann M."/>
            <person name="Clum A."/>
            <person name="Foster B."/>
            <person name="Foster B."/>
            <person name="Roux S."/>
            <person name="Palaniappan K."/>
            <person name="Varghese N."/>
            <person name="Mukherjee S."/>
            <person name="Reddy T.B.K."/>
            <person name="Daum C."/>
            <person name="Copeland A."/>
            <person name="Chen I.A."/>
            <person name="Ivanova N.N."/>
            <person name="Kyrpides N.C."/>
            <person name="Shapiro N."/>
            <person name="Eloe-Fadrosh E.A."/>
            <person name="Pietrasiak N."/>
        </authorList>
    </citation>
    <scope>NUCLEOTIDE SEQUENCE</scope>
    <source>
        <strain evidence="2">CPER-KK1</strain>
    </source>
</reference>
<accession>A0A951PG70</accession>
<feature type="transmembrane region" description="Helical" evidence="1">
    <location>
        <begin position="101"/>
        <end position="123"/>
    </location>
</feature>
<evidence type="ECO:0000313" key="3">
    <source>
        <dbReference type="Proteomes" id="UP000753908"/>
    </source>
</evidence>
<name>A0A951PG70_9CYAN</name>
<keyword evidence="1" id="KW-0472">Membrane</keyword>
<dbReference type="EMBL" id="JAHHIF010000002">
    <property type="protein sequence ID" value="MBW4543156.1"/>
    <property type="molecule type" value="Genomic_DNA"/>
</dbReference>
<reference evidence="2" key="1">
    <citation type="submission" date="2021-05" db="EMBL/GenBank/DDBJ databases">
        <authorList>
            <person name="Pietrasiak N."/>
            <person name="Ward R."/>
            <person name="Stajich J.E."/>
            <person name="Kurbessoian T."/>
        </authorList>
    </citation>
    <scope>NUCLEOTIDE SEQUENCE</scope>
    <source>
        <strain evidence="2">CPER-KK1</strain>
    </source>
</reference>
<feature type="transmembrane region" description="Helical" evidence="1">
    <location>
        <begin position="48"/>
        <end position="65"/>
    </location>
</feature>
<keyword evidence="1" id="KW-1133">Transmembrane helix</keyword>
<dbReference type="Proteomes" id="UP000753908">
    <property type="component" value="Unassembled WGS sequence"/>
</dbReference>
<keyword evidence="1" id="KW-0812">Transmembrane</keyword>
<dbReference type="AlphaFoldDB" id="A0A951PG70"/>
<evidence type="ECO:0000256" key="1">
    <source>
        <dbReference type="SAM" id="Phobius"/>
    </source>
</evidence>
<comment type="caution">
    <text evidence="2">The sequence shown here is derived from an EMBL/GenBank/DDBJ whole genome shotgun (WGS) entry which is preliminary data.</text>
</comment>
<organism evidence="2 3">
    <name type="scientific">Symplocastrum torsivum CPER-KK1</name>
    <dbReference type="NCBI Taxonomy" id="450513"/>
    <lineage>
        <taxon>Bacteria</taxon>
        <taxon>Bacillati</taxon>
        <taxon>Cyanobacteriota</taxon>
        <taxon>Cyanophyceae</taxon>
        <taxon>Oscillatoriophycideae</taxon>
        <taxon>Oscillatoriales</taxon>
        <taxon>Microcoleaceae</taxon>
        <taxon>Symplocastrum</taxon>
    </lineage>
</organism>
<sequence>MEFGYEFSSSQNELIKQLADKMRFVGYFLIGVGVLTAIGGLLALRNGGVGSIISGVVQVIIGVWTSKAASAFKLIVETQGNDIENLMGALGELRKLYALQYWALIIAIVFAVIGLILGLVFSASLP</sequence>
<proteinExistence type="predicted"/>